<dbReference type="NCBIfam" id="NF003967">
    <property type="entry name" value="PRK05461.1"/>
    <property type="match status" value="1"/>
</dbReference>
<comment type="caution">
    <text evidence="4">The sequence shown here is derived from an EMBL/GenBank/DDBJ whole genome shotgun (WGS) entry which is preliminary data.</text>
</comment>
<dbReference type="GO" id="GO:0070987">
    <property type="term" value="P:error-free translesion synthesis"/>
    <property type="evidence" value="ECO:0007669"/>
    <property type="project" value="TreeGrafter"/>
</dbReference>
<dbReference type="AlphaFoldDB" id="A0A520RYZ4"/>
<evidence type="ECO:0000313" key="5">
    <source>
        <dbReference type="Proteomes" id="UP000320404"/>
    </source>
</evidence>
<evidence type="ECO:0000256" key="2">
    <source>
        <dbReference type="HAMAP-Rule" id="MF_00791"/>
    </source>
</evidence>
<dbReference type="InterPro" id="IPR007474">
    <property type="entry name" value="ApaG_domain"/>
</dbReference>
<proteinExistence type="inferred from homology"/>
<reference evidence="4 5" key="1">
    <citation type="submission" date="2019-02" db="EMBL/GenBank/DDBJ databases">
        <title>Prokaryotic population dynamics and viral predation in marine succession experiment using metagenomics: the confinement effect.</title>
        <authorList>
            <person name="Haro-Moreno J.M."/>
            <person name="Rodriguez-Valera F."/>
            <person name="Lopez-Perez M."/>
        </authorList>
    </citation>
    <scope>NUCLEOTIDE SEQUENCE [LARGE SCALE GENOMIC DNA]</scope>
    <source>
        <strain evidence="4">MED-G158</strain>
    </source>
</reference>
<dbReference type="EMBL" id="SHAH01000057">
    <property type="protein sequence ID" value="RZO75415.1"/>
    <property type="molecule type" value="Genomic_DNA"/>
</dbReference>
<dbReference type="HAMAP" id="MF_00791">
    <property type="entry name" value="ApaG"/>
    <property type="match status" value="1"/>
</dbReference>
<dbReference type="SUPFAM" id="SSF110069">
    <property type="entry name" value="ApaG-like"/>
    <property type="match status" value="1"/>
</dbReference>
<dbReference type="Proteomes" id="UP000320404">
    <property type="component" value="Unassembled WGS sequence"/>
</dbReference>
<dbReference type="PANTHER" id="PTHR14289">
    <property type="entry name" value="F-BOX ONLY PROTEIN 3"/>
    <property type="match status" value="1"/>
</dbReference>
<gene>
    <name evidence="2 4" type="primary">apaG</name>
    <name evidence="4" type="ORF">EVA69_04330</name>
</gene>
<dbReference type="InterPro" id="IPR036767">
    <property type="entry name" value="ApaG_sf"/>
</dbReference>
<feature type="domain" description="ApaG" evidence="3">
    <location>
        <begin position="2"/>
        <end position="126"/>
    </location>
</feature>
<dbReference type="PANTHER" id="PTHR14289:SF16">
    <property type="entry name" value="POLYMERASE DELTA-INTERACTING PROTEIN 2"/>
    <property type="match status" value="1"/>
</dbReference>
<protein>
    <recommendedName>
        <fullName evidence="1 2">Protein ApaG</fullName>
    </recommendedName>
</protein>
<accession>A0A520RYZ4</accession>
<organism evidence="4 5">
    <name type="scientific">OM182 bacterium</name>
    <dbReference type="NCBI Taxonomy" id="2510334"/>
    <lineage>
        <taxon>Bacteria</taxon>
        <taxon>Pseudomonadati</taxon>
        <taxon>Pseudomonadota</taxon>
        <taxon>Gammaproteobacteria</taxon>
        <taxon>OMG group</taxon>
        <taxon>OM182 clade</taxon>
    </lineage>
</organism>
<sequence length="126" mass="13822">MTDADHTIEIEVNTQYLQEQSDPVSGRYAFAYTIGITNLGEETITLVNRHWRITDDNNRVEEVKGPGVVGQQPEIEPGQSFQYSSGAIIGTETGTMEGSYEMVAANGDKFQAPIPAFLLAPPHTIH</sequence>
<dbReference type="PROSITE" id="PS51087">
    <property type="entry name" value="APAG"/>
    <property type="match status" value="1"/>
</dbReference>
<dbReference type="Pfam" id="PF04379">
    <property type="entry name" value="DUF525"/>
    <property type="match status" value="1"/>
</dbReference>
<evidence type="ECO:0000313" key="4">
    <source>
        <dbReference type="EMBL" id="RZO75415.1"/>
    </source>
</evidence>
<dbReference type="InterPro" id="IPR023065">
    <property type="entry name" value="Uncharacterised_ApaG"/>
</dbReference>
<name>A0A520RYZ4_9GAMM</name>
<evidence type="ECO:0000259" key="3">
    <source>
        <dbReference type="PROSITE" id="PS51087"/>
    </source>
</evidence>
<dbReference type="Gene3D" id="2.60.40.1470">
    <property type="entry name" value="ApaG domain"/>
    <property type="match status" value="1"/>
</dbReference>
<evidence type="ECO:0000256" key="1">
    <source>
        <dbReference type="ARBA" id="ARBA00017693"/>
    </source>
</evidence>